<feature type="region of interest" description="Disordered" evidence="1">
    <location>
        <begin position="1"/>
        <end position="123"/>
    </location>
</feature>
<dbReference type="RefSeq" id="XP_025365784.1">
    <property type="nucleotide sequence ID" value="XM_025505365.1"/>
</dbReference>
<keyword evidence="3" id="KW-1185">Reference proteome</keyword>
<gene>
    <name evidence="2" type="ORF">BDZ90DRAFT_230160</name>
</gene>
<dbReference type="EMBL" id="KZ819662">
    <property type="protein sequence ID" value="PWN31172.1"/>
    <property type="molecule type" value="Genomic_DNA"/>
</dbReference>
<dbReference type="AlphaFoldDB" id="A0A316V119"/>
<accession>A0A316V119</accession>
<dbReference type="SUPFAM" id="SSF144284">
    <property type="entry name" value="Sec2 N-terminal region"/>
    <property type="match status" value="1"/>
</dbReference>
<feature type="compositionally biased region" description="Acidic residues" evidence="1">
    <location>
        <begin position="572"/>
        <end position="591"/>
    </location>
</feature>
<feature type="compositionally biased region" description="Low complexity" evidence="1">
    <location>
        <begin position="678"/>
        <end position="691"/>
    </location>
</feature>
<feature type="compositionally biased region" description="Low complexity" evidence="1">
    <location>
        <begin position="846"/>
        <end position="889"/>
    </location>
</feature>
<feature type="region of interest" description="Disordered" evidence="1">
    <location>
        <begin position="378"/>
        <end position="404"/>
    </location>
</feature>
<organism evidence="2 3">
    <name type="scientific">Jaminaea rosea</name>
    <dbReference type="NCBI Taxonomy" id="1569628"/>
    <lineage>
        <taxon>Eukaryota</taxon>
        <taxon>Fungi</taxon>
        <taxon>Dikarya</taxon>
        <taxon>Basidiomycota</taxon>
        <taxon>Ustilaginomycotina</taxon>
        <taxon>Exobasidiomycetes</taxon>
        <taxon>Microstromatales</taxon>
        <taxon>Microstromatales incertae sedis</taxon>
        <taxon>Jaminaea</taxon>
    </lineage>
</organism>
<sequence>MAGPSYAAPFSDLIPRHQPGVASSSHGKRKPVPHDARPTSPSWTDDSMSSSSRGSPSRPKRPSTAPLLSLSTASTAQAEDSFVPPPPLARRTARHASSSDEPFSFAMTPPAPSSGSAPSSTLSDAAARGDLAAFLDVVLASHRLTPPAPALVAGPVDYVASLRGAASRLASSFERREGARRGSGQATMSGAVLLRKLEQLALELAQGTEQGQVLWPTDVECLRDGLHFMLVLSEAQTAVLRSTSTLKEPVPSPLNRRHAHRNSLDSANLFGAGPQALGAKAKLLKALGIPSSRSALPASSVGPPAAVEHENGNTLRRAKSNESLQAHAHAQAISRLLDSRHAMHQEVEELSAAVFAEANAMVRSEREKVAMLRQQVEEMRRRARYDREVDEDEDEALRRPSDGTIRAARRGDQAAVAAAAAAAAAMRREKQEKEQEQSLRRARQAREEGEESVRRAREEQESLRRVRQAREEGEESVRRAREEQESLRRARQAREEEESLRLAREYLGPLRRREAEKTTRTSGSLDPLHGGDSIAFMSGEISPAAASSHAGSPVGKAAQLHPHGDSTATSDSDSDDFQETEEYLPGDDQREDDSRREARSPPARLTPFAPATPRLNSPALSILTRAGSHGQSRTIRPPSRSRNRSSLPPRAPEPISPLPDRPDAVPSTPSTVNHSLDARGSLLRSSASSSGSGSGSGSSRGDVAPSSPPTSDANHGSEHAAMHWHPFSAAAVSGLGIGAEKPAIPQRIESSSWPRPPSRDGRDAGLDQPEEQATAATPPRYHPRLPERDTSLPPSPARSTADEEQEEQAPRNVVRLAPAPISRVSNSHAPTPQTHHSLALSRETSRTSGATSSGGRPPTLSRSTTASSISASMDRSASSSSSSSTTSSLRRARYARRDHELGLPSPGIDLEALGVHSPPVASKSRYTKGSRSRILGHSNASGIGVAGFAKSPGSMLVTNAGAGRDRPRRVGGLRDSGRETPPVSSMSRSSSRAQSLNEVPRVGNGGYGRVEQRRGVRYPDEEGEEDEEEGSEEEEEREEREEREEQQQWGARRLRFR</sequence>
<feature type="compositionally biased region" description="Low complexity" evidence="1">
    <location>
        <begin position="542"/>
        <end position="553"/>
    </location>
</feature>
<feature type="compositionally biased region" description="Pro residues" evidence="1">
    <location>
        <begin position="649"/>
        <end position="659"/>
    </location>
</feature>
<dbReference type="STRING" id="1569628.A0A316V119"/>
<protein>
    <submittedName>
        <fullName evidence="2">Uncharacterized protein</fullName>
    </submittedName>
</protein>
<feature type="compositionally biased region" description="Acidic residues" evidence="1">
    <location>
        <begin position="1021"/>
        <end position="1044"/>
    </location>
</feature>
<dbReference type="GeneID" id="37027188"/>
<evidence type="ECO:0000313" key="2">
    <source>
        <dbReference type="EMBL" id="PWN31172.1"/>
    </source>
</evidence>
<feature type="compositionally biased region" description="Low complexity" evidence="1">
    <location>
        <begin position="38"/>
        <end position="76"/>
    </location>
</feature>
<dbReference type="Gene3D" id="1.20.5.4880">
    <property type="match status" value="1"/>
</dbReference>
<feature type="region of interest" description="Disordered" evidence="1">
    <location>
        <begin position="426"/>
        <end position="725"/>
    </location>
</feature>
<feature type="compositionally biased region" description="Polar residues" evidence="1">
    <location>
        <begin position="823"/>
        <end position="836"/>
    </location>
</feature>
<dbReference type="Proteomes" id="UP000245884">
    <property type="component" value="Unassembled WGS sequence"/>
</dbReference>
<evidence type="ECO:0000313" key="3">
    <source>
        <dbReference type="Proteomes" id="UP000245884"/>
    </source>
</evidence>
<feature type="compositionally biased region" description="Basic and acidic residues" evidence="1">
    <location>
        <begin position="1010"/>
        <end position="1020"/>
    </location>
</feature>
<feature type="region of interest" description="Disordered" evidence="1">
    <location>
        <begin position="738"/>
        <end position="1057"/>
    </location>
</feature>
<name>A0A316V119_9BASI</name>
<evidence type="ECO:0000256" key="1">
    <source>
        <dbReference type="SAM" id="MobiDB-lite"/>
    </source>
</evidence>
<feature type="compositionally biased region" description="Basic and acidic residues" evidence="1">
    <location>
        <begin position="426"/>
        <end position="504"/>
    </location>
</feature>
<reference evidence="2 3" key="1">
    <citation type="journal article" date="2018" name="Mol. Biol. Evol.">
        <title>Broad Genomic Sampling Reveals a Smut Pathogenic Ancestry of the Fungal Clade Ustilaginomycotina.</title>
        <authorList>
            <person name="Kijpornyongpan T."/>
            <person name="Mondo S.J."/>
            <person name="Barry K."/>
            <person name="Sandor L."/>
            <person name="Lee J."/>
            <person name="Lipzen A."/>
            <person name="Pangilinan J."/>
            <person name="LaButti K."/>
            <person name="Hainaut M."/>
            <person name="Henrissat B."/>
            <person name="Grigoriev I.V."/>
            <person name="Spatafora J.W."/>
            <person name="Aime M.C."/>
        </authorList>
    </citation>
    <scope>NUCLEOTIDE SEQUENCE [LARGE SCALE GENOMIC DNA]</scope>
    <source>
        <strain evidence="2 3">MCA 5214</strain>
    </source>
</reference>
<proteinExistence type="predicted"/>
<feature type="compositionally biased region" description="Low complexity" evidence="1">
    <location>
        <begin position="632"/>
        <end position="648"/>
    </location>
</feature>